<proteinExistence type="predicted"/>
<name>A0ACC3CEY5_PYRYE</name>
<accession>A0ACC3CEY5</accession>
<evidence type="ECO:0000313" key="1">
    <source>
        <dbReference type="EMBL" id="KAK1868505.1"/>
    </source>
</evidence>
<reference evidence="1" key="1">
    <citation type="submission" date="2019-11" db="EMBL/GenBank/DDBJ databases">
        <title>Nori genome reveals adaptations in red seaweeds to the harsh intertidal environment.</title>
        <authorList>
            <person name="Wang D."/>
            <person name="Mao Y."/>
        </authorList>
    </citation>
    <scope>NUCLEOTIDE SEQUENCE</scope>
    <source>
        <tissue evidence="1">Gametophyte</tissue>
    </source>
</reference>
<organism evidence="1 2">
    <name type="scientific">Pyropia yezoensis</name>
    <name type="common">Susabi-nori</name>
    <name type="synonym">Porphyra yezoensis</name>
    <dbReference type="NCBI Taxonomy" id="2788"/>
    <lineage>
        <taxon>Eukaryota</taxon>
        <taxon>Rhodophyta</taxon>
        <taxon>Bangiophyceae</taxon>
        <taxon>Bangiales</taxon>
        <taxon>Bangiaceae</taxon>
        <taxon>Pyropia</taxon>
    </lineage>
</organism>
<dbReference type="Proteomes" id="UP000798662">
    <property type="component" value="Chromosome 3"/>
</dbReference>
<protein>
    <submittedName>
        <fullName evidence="1">Uncharacterized protein</fullName>
    </submittedName>
</protein>
<evidence type="ECO:0000313" key="2">
    <source>
        <dbReference type="Proteomes" id="UP000798662"/>
    </source>
</evidence>
<dbReference type="EMBL" id="CM020620">
    <property type="protein sequence ID" value="KAK1868505.1"/>
    <property type="molecule type" value="Genomic_DNA"/>
</dbReference>
<sequence length="700" mass="73548">MDRVPDPIPGKVGVQYGRFFQTLGINDGPKVQTLARLLKRFYVVAKQLDIHLAPVGATVHSAVSRMVQSYNPRAPPQHRWIRIVDRLEFFGDADDHASRVVNVGLSYAYRHQDVHDPTATNAVRLSNVRPDADNGLHPPNDDAALAQPPPAGVIVADRRPGAGPLQSPSGQAGCVRAVGTPGVGPPPATNDDADISVPLGGVVVRRHGDGLGEVGTDAPNVAGAGPAQQAAGAAGAAHPADMDALLQNGGIVIARRSSGPKNAGYGPAAAGSGLTGAPAAPSVAVRSVIYVDDAAGPVVSASQPLVTPSVGAINCVNTVLEVMKVRQDVRGLLEQLVIESLLCFSRLHSGAAVNGSSSLPAADDQLMWKSVRKIAHRWWPVWEGPASSVKPLPPPGTVSYLSHPCRAVRSSKWAIEVDMTGVNDAIRALNVDSERYFEKSNLPVRECVTRLGPKCVNTVAPLGTSVATLLLMGTKEATFCNVLNELVAVGRAPAPKSIPVMAATCHEFETAGLDYPDVVVPVAPVPSEAPAPDQGSATLPRAARAAAGDLAAPTGVGEEAVDGALAANITDVVDTADAADYDEGRAASDGDLDELSLLDRYNEMEQLLAQEKESCKLQRGGGWTAILLPAKALPKRHAPQVLRPAPRCILPRHADQLAMLRQGDRPPARDPRRPLWLVPVKRRGMESLLALVATLSWTRA</sequence>
<gene>
    <name evidence="1" type="ORF">I4F81_010991</name>
</gene>
<keyword evidence="2" id="KW-1185">Reference proteome</keyword>
<comment type="caution">
    <text evidence="1">The sequence shown here is derived from an EMBL/GenBank/DDBJ whole genome shotgun (WGS) entry which is preliminary data.</text>
</comment>